<keyword evidence="1" id="KW-1133">Transmembrane helix</keyword>
<reference evidence="3" key="1">
    <citation type="submission" date="2016-10" db="EMBL/GenBank/DDBJ databases">
        <authorList>
            <person name="Varghese N."/>
            <person name="Submissions S."/>
        </authorList>
    </citation>
    <scope>NUCLEOTIDE SEQUENCE [LARGE SCALE GENOMIC DNA]</scope>
    <source>
        <strain evidence="3">DSM 22703</strain>
    </source>
</reference>
<organism evidence="2 3">
    <name type="scientific">Algoriphagus alkaliphilus</name>
    <dbReference type="NCBI Taxonomy" id="279824"/>
    <lineage>
        <taxon>Bacteria</taxon>
        <taxon>Pseudomonadati</taxon>
        <taxon>Bacteroidota</taxon>
        <taxon>Cytophagia</taxon>
        <taxon>Cytophagales</taxon>
        <taxon>Cyclobacteriaceae</taxon>
        <taxon>Algoriphagus</taxon>
    </lineage>
</organism>
<evidence type="ECO:0000313" key="3">
    <source>
        <dbReference type="Proteomes" id="UP000198756"/>
    </source>
</evidence>
<dbReference type="RefSeq" id="WP_092732340.1">
    <property type="nucleotide sequence ID" value="NZ_FMXE01000028.1"/>
</dbReference>
<feature type="transmembrane region" description="Helical" evidence="1">
    <location>
        <begin position="6"/>
        <end position="29"/>
    </location>
</feature>
<keyword evidence="1" id="KW-0812">Transmembrane</keyword>
<keyword evidence="3" id="KW-1185">Reference proteome</keyword>
<dbReference type="AlphaFoldDB" id="A0A1G5Z7A2"/>
<dbReference type="EMBL" id="FMXE01000028">
    <property type="protein sequence ID" value="SDA90889.1"/>
    <property type="molecule type" value="Genomic_DNA"/>
</dbReference>
<accession>A0A1G5Z7A2</accession>
<dbReference type="Proteomes" id="UP000198756">
    <property type="component" value="Unassembled WGS sequence"/>
</dbReference>
<dbReference type="STRING" id="279824.SAMN03080617_03348"/>
<proteinExistence type="predicted"/>
<name>A0A1G5Z7A2_9BACT</name>
<keyword evidence="1" id="KW-0472">Membrane</keyword>
<protein>
    <submittedName>
        <fullName evidence="2">Uncharacterized protein</fullName>
    </submittedName>
</protein>
<evidence type="ECO:0000256" key="1">
    <source>
        <dbReference type="SAM" id="Phobius"/>
    </source>
</evidence>
<evidence type="ECO:0000313" key="2">
    <source>
        <dbReference type="EMBL" id="SDA90889.1"/>
    </source>
</evidence>
<dbReference type="OrthoDB" id="826827at2"/>
<gene>
    <name evidence="2" type="ORF">SAMN03080617_03348</name>
</gene>
<sequence>MDGLMVQAVGGGVIALLLSTIAFFLKLLIQDVRQMGKELGKLKEVTIRLQSEQALIKTLLQNPSSGTKSKKIRTCA</sequence>